<protein>
    <submittedName>
        <fullName evidence="7">Regulatory protein AfsR</fullName>
    </submittedName>
</protein>
<evidence type="ECO:0000259" key="6">
    <source>
        <dbReference type="SMART" id="SM01043"/>
    </source>
</evidence>
<keyword evidence="1" id="KW-0805">Transcription regulation</keyword>
<organism evidence="7 8">
    <name type="scientific">Streptomyces chrestomyceticus JCM 4735</name>
    <dbReference type="NCBI Taxonomy" id="1306181"/>
    <lineage>
        <taxon>Bacteria</taxon>
        <taxon>Bacillati</taxon>
        <taxon>Actinomycetota</taxon>
        <taxon>Actinomycetes</taxon>
        <taxon>Kitasatosporales</taxon>
        <taxon>Streptomycetaceae</taxon>
        <taxon>Streptomyces</taxon>
    </lineage>
</organism>
<dbReference type="AlphaFoldDB" id="A0A7U9KPM4"/>
<dbReference type="InterPro" id="IPR016032">
    <property type="entry name" value="Sig_transdc_resp-reg_C-effctor"/>
</dbReference>
<evidence type="ECO:0000256" key="4">
    <source>
        <dbReference type="SAM" id="MobiDB-lite"/>
    </source>
</evidence>
<dbReference type="InterPro" id="IPR051677">
    <property type="entry name" value="AfsR-DnrI-RedD_regulator"/>
</dbReference>
<name>A0A7U9KPM4_9ACTN</name>
<dbReference type="SUPFAM" id="SSF46894">
    <property type="entry name" value="C-terminal effector domain of the bipartite response regulators"/>
    <property type="match status" value="1"/>
</dbReference>
<accession>A0A7U9KPM4</accession>
<dbReference type="PANTHER" id="PTHR35807">
    <property type="entry name" value="TRANSCRIPTIONAL REGULATOR REDD-RELATED"/>
    <property type="match status" value="1"/>
</dbReference>
<keyword evidence="3" id="KW-0804">Transcription</keyword>
<dbReference type="InterPro" id="IPR005158">
    <property type="entry name" value="BTAD"/>
</dbReference>
<dbReference type="InterPro" id="IPR036388">
    <property type="entry name" value="WH-like_DNA-bd_sf"/>
</dbReference>
<dbReference type="InterPro" id="IPR001867">
    <property type="entry name" value="OmpR/PhoB-type_DNA-bd"/>
</dbReference>
<dbReference type="Gene3D" id="1.10.10.10">
    <property type="entry name" value="Winged helix-like DNA-binding domain superfamily/Winged helix DNA-binding domain"/>
    <property type="match status" value="1"/>
</dbReference>
<comment type="caution">
    <text evidence="7">The sequence shown here is derived from an EMBL/GenBank/DDBJ whole genome shotgun (WGS) entry which is preliminary data.</text>
</comment>
<evidence type="ECO:0000313" key="7">
    <source>
        <dbReference type="EMBL" id="GCD33147.1"/>
    </source>
</evidence>
<dbReference type="PANTHER" id="PTHR35807:SF1">
    <property type="entry name" value="TRANSCRIPTIONAL REGULATOR REDD"/>
    <property type="match status" value="1"/>
</dbReference>
<feature type="domain" description="OmpR/PhoB-type" evidence="5">
    <location>
        <begin position="10"/>
        <end position="81"/>
    </location>
</feature>
<feature type="domain" description="Bacterial transcriptional activator" evidence="6">
    <location>
        <begin position="70"/>
        <end position="184"/>
    </location>
</feature>
<sequence length="394" mass="44260">MGPVRAWRDEEEIGLGPRQQRAVLAVLLLNNGIRLNNNQLIGMGWDDPNPSAVMALRTYMYKIRKALPELDLKSRDGGYTVRAEIVDDGEPLEGLRSAYFDAQRVRLGDHRLKVREGRLARELDALELQKHMAAFPLRERPRALLMRALYLEGRQGEALEHFITPAHGLTRTTLGHQRLHIAVASDCHLAARTTVTLPELADEPLMVWGPRPLRLHRPPHRPLPPGRLRTPYRTHRPAGHTPGHRRHRHPPHRLRHHGTGPRRGRQDAHSPSRTTGVRPSPRALPAPDHLPRPRHLSHPRAGVSTNRPASRVARRPLHRRGGWKAYEEGMDAVAFESADAEGLPGLQPCENMLDAGPDHAVGGVVFLFPSREIDLARITAVRGQGRVPGDRRPR</sequence>
<feature type="region of interest" description="Disordered" evidence="4">
    <location>
        <begin position="209"/>
        <end position="316"/>
    </location>
</feature>
<gene>
    <name evidence="7" type="primary">afsR_2</name>
    <name evidence="7" type="ORF">OEIGOIKO_00866</name>
</gene>
<dbReference type="SMART" id="SM01043">
    <property type="entry name" value="BTAD"/>
    <property type="match status" value="1"/>
</dbReference>
<evidence type="ECO:0000256" key="2">
    <source>
        <dbReference type="ARBA" id="ARBA00023125"/>
    </source>
</evidence>
<keyword evidence="2" id="KW-0238">DNA-binding</keyword>
<dbReference type="Pfam" id="PF03704">
    <property type="entry name" value="BTAD"/>
    <property type="match status" value="1"/>
</dbReference>
<evidence type="ECO:0000313" key="8">
    <source>
        <dbReference type="Proteomes" id="UP000287830"/>
    </source>
</evidence>
<dbReference type="EMBL" id="BHZC01000001">
    <property type="protein sequence ID" value="GCD33147.1"/>
    <property type="molecule type" value="Genomic_DNA"/>
</dbReference>
<feature type="compositionally biased region" description="Basic residues" evidence="4">
    <location>
        <begin position="230"/>
        <end position="263"/>
    </location>
</feature>
<dbReference type="SMART" id="SM00862">
    <property type="entry name" value="Trans_reg_C"/>
    <property type="match status" value="1"/>
</dbReference>
<reference evidence="7 8" key="1">
    <citation type="submission" date="2018-11" db="EMBL/GenBank/DDBJ databases">
        <title>Whole genome sequence of Streptomyces chrestomyceticus NBRC 13444(T).</title>
        <authorList>
            <person name="Komaki H."/>
            <person name="Tamura T."/>
        </authorList>
    </citation>
    <scope>NUCLEOTIDE SEQUENCE [LARGE SCALE GENOMIC DNA]</scope>
    <source>
        <strain evidence="7 8">NBRC 13444</strain>
    </source>
</reference>
<dbReference type="GO" id="GO:0003677">
    <property type="term" value="F:DNA binding"/>
    <property type="evidence" value="ECO:0007669"/>
    <property type="project" value="UniProtKB-KW"/>
</dbReference>
<evidence type="ECO:0000259" key="5">
    <source>
        <dbReference type="SMART" id="SM00862"/>
    </source>
</evidence>
<evidence type="ECO:0000256" key="3">
    <source>
        <dbReference type="ARBA" id="ARBA00023163"/>
    </source>
</evidence>
<dbReference type="Proteomes" id="UP000287830">
    <property type="component" value="Unassembled WGS sequence"/>
</dbReference>
<proteinExistence type="predicted"/>
<dbReference type="GO" id="GO:0000160">
    <property type="term" value="P:phosphorelay signal transduction system"/>
    <property type="evidence" value="ECO:0007669"/>
    <property type="project" value="InterPro"/>
</dbReference>
<dbReference type="GO" id="GO:0006355">
    <property type="term" value="P:regulation of DNA-templated transcription"/>
    <property type="evidence" value="ECO:0007669"/>
    <property type="project" value="InterPro"/>
</dbReference>
<evidence type="ECO:0000256" key="1">
    <source>
        <dbReference type="ARBA" id="ARBA00023015"/>
    </source>
</evidence>